<dbReference type="InterPro" id="IPR048683">
    <property type="entry name" value="Sf6_terminase"/>
</dbReference>
<protein>
    <recommendedName>
        <fullName evidence="3">Integrase</fullName>
    </recommendedName>
</protein>
<dbReference type="Proteomes" id="UP001598130">
    <property type="component" value="Unassembled WGS sequence"/>
</dbReference>
<keyword evidence="2" id="KW-1185">Reference proteome</keyword>
<dbReference type="EMBL" id="JAOTJD010000029">
    <property type="protein sequence ID" value="MFD3265220.1"/>
    <property type="molecule type" value="Genomic_DNA"/>
</dbReference>
<proteinExistence type="predicted"/>
<gene>
    <name evidence="1" type="ORF">OCL97_14780</name>
</gene>
<reference evidence="1 2" key="1">
    <citation type="submission" date="2022-09" db="EMBL/GenBank/DDBJ databases">
        <title>New species of Phenylobacterium.</title>
        <authorList>
            <person name="Mieszkin S."/>
        </authorList>
    </citation>
    <scope>NUCLEOTIDE SEQUENCE [LARGE SCALE GENOMIC DNA]</scope>
    <source>
        <strain evidence="1 2">HK31-G</strain>
    </source>
</reference>
<dbReference type="RefSeq" id="WP_377370694.1">
    <property type="nucleotide sequence ID" value="NZ_JAOTJD010000029.1"/>
</dbReference>
<dbReference type="Pfam" id="PF20901">
    <property type="entry name" value="Sf6_terminase"/>
    <property type="match status" value="2"/>
</dbReference>
<sequence length="284" mass="33011">MSFTYPRKEMMVRVCEAVEKGARLDQLEKRPGFPSRMTIYRWAKDDEPFANRLMYARQWRRGMEVSATAGPVFDAERAEALLMAVRRGAAIREVLRRPEFPNRRRLKRWKSERPDFAEALQAASAVARKIRLRKWAFYDETIADEIIRRVAFGEFVADVEADPTLPSRPVLARWRRMRPDFDKALRVAKLSGRHHRLHNPRRLTGVLFDDILDRLASGACLRDVARDPSMPCYSTLMYWQARNPQFARMVAWAREMGRETRAADEVERVDALAAKAYQALNAKA</sequence>
<name>A0ABW6CTS1_9CAUL</name>
<evidence type="ECO:0008006" key="3">
    <source>
        <dbReference type="Google" id="ProtNLM"/>
    </source>
</evidence>
<evidence type="ECO:0000313" key="2">
    <source>
        <dbReference type="Proteomes" id="UP001598130"/>
    </source>
</evidence>
<accession>A0ABW6CTS1</accession>
<organism evidence="1 2">
    <name type="scientific">Phenylobacterium ferrooxidans</name>
    <dbReference type="NCBI Taxonomy" id="2982689"/>
    <lineage>
        <taxon>Bacteria</taxon>
        <taxon>Pseudomonadati</taxon>
        <taxon>Pseudomonadota</taxon>
        <taxon>Alphaproteobacteria</taxon>
        <taxon>Caulobacterales</taxon>
        <taxon>Caulobacteraceae</taxon>
        <taxon>Phenylobacterium</taxon>
    </lineage>
</organism>
<comment type="caution">
    <text evidence="1">The sequence shown here is derived from an EMBL/GenBank/DDBJ whole genome shotgun (WGS) entry which is preliminary data.</text>
</comment>
<evidence type="ECO:0000313" key="1">
    <source>
        <dbReference type="EMBL" id="MFD3265220.1"/>
    </source>
</evidence>
<dbReference type="Gene3D" id="1.10.10.60">
    <property type="entry name" value="Homeodomain-like"/>
    <property type="match status" value="4"/>
</dbReference>